<dbReference type="EMBL" id="LSYS01001700">
    <property type="protein sequence ID" value="OPJ87321.1"/>
    <property type="molecule type" value="Genomic_DNA"/>
</dbReference>
<evidence type="ECO:0000256" key="1">
    <source>
        <dbReference type="SAM" id="MobiDB-lite"/>
    </source>
</evidence>
<comment type="caution">
    <text evidence="2">The sequence shown here is derived from an EMBL/GenBank/DDBJ whole genome shotgun (WGS) entry which is preliminary data.</text>
</comment>
<reference evidence="2 3" key="1">
    <citation type="submission" date="2016-02" db="EMBL/GenBank/DDBJ databases">
        <title>Band-tailed pigeon sequencing and assembly.</title>
        <authorList>
            <person name="Soares A.E."/>
            <person name="Novak B.J."/>
            <person name="Rice E.S."/>
            <person name="O'Connell B."/>
            <person name="Chang D."/>
            <person name="Weber S."/>
            <person name="Shapiro B."/>
        </authorList>
    </citation>
    <scope>NUCLEOTIDE SEQUENCE [LARGE SCALE GENOMIC DNA]</scope>
    <source>
        <strain evidence="2">BTP2013</strain>
        <tissue evidence="2">Blood</tissue>
    </source>
</reference>
<keyword evidence="3" id="KW-1185">Reference proteome</keyword>
<protein>
    <submittedName>
        <fullName evidence="2">Uncharacterized protein</fullName>
    </submittedName>
</protein>
<accession>A0A1V4KSA7</accession>
<feature type="compositionally biased region" description="Basic and acidic residues" evidence="1">
    <location>
        <begin position="67"/>
        <end position="78"/>
    </location>
</feature>
<feature type="region of interest" description="Disordered" evidence="1">
    <location>
        <begin position="58"/>
        <end position="100"/>
    </location>
</feature>
<feature type="compositionally biased region" description="Basic residues" evidence="1">
    <location>
        <begin position="86"/>
        <end position="100"/>
    </location>
</feature>
<dbReference type="Proteomes" id="UP000190648">
    <property type="component" value="Unassembled WGS sequence"/>
</dbReference>
<sequence length="100" mass="10910">MMMRFPGRGCPTDVPVAEKSACSTVSIGQTTEDNGLDCFQVAFGDECVAVTSQHLPIGKRMSQVSEVPKDKTTRDGVRRQPSPRAKGSKTRKRAGKKDRL</sequence>
<name>A0A1V4KSA7_PATFA</name>
<proteinExistence type="predicted"/>
<evidence type="ECO:0000313" key="3">
    <source>
        <dbReference type="Proteomes" id="UP000190648"/>
    </source>
</evidence>
<gene>
    <name evidence="2" type="ORF">AV530_000818</name>
</gene>
<dbReference type="AlphaFoldDB" id="A0A1V4KSA7"/>
<evidence type="ECO:0000313" key="2">
    <source>
        <dbReference type="EMBL" id="OPJ87321.1"/>
    </source>
</evidence>
<organism evidence="2 3">
    <name type="scientific">Patagioenas fasciata monilis</name>
    <dbReference type="NCBI Taxonomy" id="372326"/>
    <lineage>
        <taxon>Eukaryota</taxon>
        <taxon>Metazoa</taxon>
        <taxon>Chordata</taxon>
        <taxon>Craniata</taxon>
        <taxon>Vertebrata</taxon>
        <taxon>Euteleostomi</taxon>
        <taxon>Archelosauria</taxon>
        <taxon>Archosauria</taxon>
        <taxon>Dinosauria</taxon>
        <taxon>Saurischia</taxon>
        <taxon>Theropoda</taxon>
        <taxon>Coelurosauria</taxon>
        <taxon>Aves</taxon>
        <taxon>Neognathae</taxon>
        <taxon>Neoaves</taxon>
        <taxon>Columbimorphae</taxon>
        <taxon>Columbiformes</taxon>
        <taxon>Columbidae</taxon>
        <taxon>Patagioenas</taxon>
    </lineage>
</organism>